<comment type="caution">
    <text evidence="2">The sequence shown here is derived from an EMBL/GenBank/DDBJ whole genome shotgun (WGS) entry which is preliminary data.</text>
</comment>
<evidence type="ECO:0000256" key="1">
    <source>
        <dbReference type="SAM" id="MobiDB-lite"/>
    </source>
</evidence>
<dbReference type="AlphaFoldDB" id="A0AAV4IJX0"/>
<sequence>MGEITRLKLLTPNIKESKWGWLGPVFRRQLESLIRRTLRWTLQRMAKGDLEEDGGEGPVRKRSFPRNGSPNRNRPAKRENFCCCLKYQTLKRGWSKRDKK</sequence>
<dbReference type="Proteomes" id="UP000762676">
    <property type="component" value="Unassembled WGS sequence"/>
</dbReference>
<dbReference type="EMBL" id="BMAT01013278">
    <property type="protein sequence ID" value="GFS09027.1"/>
    <property type="molecule type" value="Genomic_DNA"/>
</dbReference>
<reference evidence="2 3" key="1">
    <citation type="journal article" date="2021" name="Elife">
        <title>Chloroplast acquisition without the gene transfer in kleptoplastic sea slugs, Plakobranchus ocellatus.</title>
        <authorList>
            <person name="Maeda T."/>
            <person name="Takahashi S."/>
            <person name="Yoshida T."/>
            <person name="Shimamura S."/>
            <person name="Takaki Y."/>
            <person name="Nagai Y."/>
            <person name="Toyoda A."/>
            <person name="Suzuki Y."/>
            <person name="Arimoto A."/>
            <person name="Ishii H."/>
            <person name="Satoh N."/>
            <person name="Nishiyama T."/>
            <person name="Hasebe M."/>
            <person name="Maruyama T."/>
            <person name="Minagawa J."/>
            <person name="Obokata J."/>
            <person name="Shigenobu S."/>
        </authorList>
    </citation>
    <scope>NUCLEOTIDE SEQUENCE [LARGE SCALE GENOMIC DNA]</scope>
</reference>
<accession>A0AAV4IJX0</accession>
<evidence type="ECO:0000313" key="3">
    <source>
        <dbReference type="Proteomes" id="UP000762676"/>
    </source>
</evidence>
<evidence type="ECO:0000313" key="2">
    <source>
        <dbReference type="EMBL" id="GFS09027.1"/>
    </source>
</evidence>
<proteinExistence type="predicted"/>
<organism evidence="2 3">
    <name type="scientific">Elysia marginata</name>
    <dbReference type="NCBI Taxonomy" id="1093978"/>
    <lineage>
        <taxon>Eukaryota</taxon>
        <taxon>Metazoa</taxon>
        <taxon>Spiralia</taxon>
        <taxon>Lophotrochozoa</taxon>
        <taxon>Mollusca</taxon>
        <taxon>Gastropoda</taxon>
        <taxon>Heterobranchia</taxon>
        <taxon>Euthyneura</taxon>
        <taxon>Panpulmonata</taxon>
        <taxon>Sacoglossa</taxon>
        <taxon>Placobranchoidea</taxon>
        <taxon>Plakobranchidae</taxon>
        <taxon>Elysia</taxon>
    </lineage>
</organism>
<keyword evidence="3" id="KW-1185">Reference proteome</keyword>
<name>A0AAV4IJX0_9GAST</name>
<feature type="region of interest" description="Disordered" evidence="1">
    <location>
        <begin position="49"/>
        <end position="76"/>
    </location>
</feature>
<protein>
    <submittedName>
        <fullName evidence="2">Uncharacterized protein</fullName>
    </submittedName>
</protein>
<gene>
    <name evidence="2" type="ORF">ElyMa_006610500</name>
</gene>